<accession>A0A2T4LRX0</accession>
<proteinExistence type="predicted"/>
<reference evidence="1 2" key="1">
    <citation type="journal article" date="2016" name="Front. Microbiol.">
        <title>Comprehensive Phylogenetic Analysis of Bovine Non-aureus Staphylococci Species Based on Whole-Genome Sequencing.</title>
        <authorList>
            <person name="Naushad S."/>
            <person name="Barkema H.W."/>
            <person name="Luby C."/>
            <person name="Condas L.A."/>
            <person name="Nobrega D.B."/>
            <person name="Carson D.A."/>
            <person name="De Buck J."/>
        </authorList>
    </citation>
    <scope>NUCLEOTIDE SEQUENCE [LARGE SCALE GENOMIC DNA]</scope>
    <source>
        <strain evidence="1 2">SNUC 3829</strain>
    </source>
</reference>
<evidence type="ECO:0000313" key="1">
    <source>
        <dbReference type="EMBL" id="PTF66097.1"/>
    </source>
</evidence>
<gene>
    <name evidence="1" type="ORF">BUY34_07815</name>
</gene>
<dbReference type="EMBL" id="PYZR01000082">
    <property type="protein sequence ID" value="PTF66097.1"/>
    <property type="molecule type" value="Genomic_DNA"/>
</dbReference>
<evidence type="ECO:0000313" key="2">
    <source>
        <dbReference type="Proteomes" id="UP000241208"/>
    </source>
</evidence>
<name>A0A2T4LRX0_9STAP</name>
<dbReference type="AlphaFoldDB" id="A0A2T4LRX0"/>
<sequence>MSNFKVKLDRARQAVNEIQDCNSKDFQEAEQLIVELKQAIRNDLMPQTEQEDKRLKDIASKLNTHIKTGFENFHTPQDISHYLESAFQRGKKDKTYGRALILIEENEMIEQVKVHFDDRAQNAKLINNILEKLIELSVEIMPTEYTEILKIEKAYFEKTFAN</sequence>
<protein>
    <submittedName>
        <fullName evidence="1">Uncharacterized protein</fullName>
    </submittedName>
</protein>
<organism evidence="1 2">
    <name type="scientific">Staphylococcus cohnii</name>
    <dbReference type="NCBI Taxonomy" id="29382"/>
    <lineage>
        <taxon>Bacteria</taxon>
        <taxon>Bacillati</taxon>
        <taxon>Bacillota</taxon>
        <taxon>Bacilli</taxon>
        <taxon>Bacillales</taxon>
        <taxon>Staphylococcaceae</taxon>
        <taxon>Staphylococcus</taxon>
        <taxon>Staphylococcus cohnii species complex</taxon>
    </lineage>
</organism>
<comment type="caution">
    <text evidence="1">The sequence shown here is derived from an EMBL/GenBank/DDBJ whole genome shotgun (WGS) entry which is preliminary data.</text>
</comment>
<dbReference type="Proteomes" id="UP000241208">
    <property type="component" value="Unassembled WGS sequence"/>
</dbReference>
<dbReference type="RefSeq" id="WP_107386684.1">
    <property type="nucleotide sequence ID" value="NZ_CP126540.1"/>
</dbReference>